<dbReference type="GO" id="GO:0008173">
    <property type="term" value="F:RNA methyltransferase activity"/>
    <property type="evidence" value="ECO:0007669"/>
    <property type="project" value="InterPro"/>
</dbReference>
<dbReference type="STRING" id="1618572.UT17_C0017G0004"/>
<dbReference type="AlphaFoldDB" id="A0A0G0PPA4"/>
<evidence type="ECO:0000313" key="5">
    <source>
        <dbReference type="Proteomes" id="UP000034774"/>
    </source>
</evidence>
<evidence type="ECO:0000256" key="2">
    <source>
        <dbReference type="ARBA" id="ARBA00022679"/>
    </source>
</evidence>
<dbReference type="SUPFAM" id="SSF75217">
    <property type="entry name" value="alpha/beta knot"/>
    <property type="match status" value="1"/>
</dbReference>
<protein>
    <submittedName>
        <fullName evidence="4">tRNA/rRNA methyltransferase</fullName>
    </submittedName>
</protein>
<dbReference type="InterPro" id="IPR004441">
    <property type="entry name" value="rRNA_MeTrfase_TrmH"/>
</dbReference>
<accession>A0A0G0PPA4</accession>
<comment type="caution">
    <text evidence="4">The sequence shown here is derived from an EMBL/GenBank/DDBJ whole genome shotgun (WGS) entry which is preliminary data.</text>
</comment>
<reference evidence="4 5" key="1">
    <citation type="journal article" date="2015" name="Nature">
        <title>rRNA introns, odd ribosomes, and small enigmatic genomes across a large radiation of phyla.</title>
        <authorList>
            <person name="Brown C.T."/>
            <person name="Hug L.A."/>
            <person name="Thomas B.C."/>
            <person name="Sharon I."/>
            <person name="Castelle C.J."/>
            <person name="Singh A."/>
            <person name="Wilkins M.J."/>
            <person name="Williams K.H."/>
            <person name="Banfield J.F."/>
        </authorList>
    </citation>
    <scope>NUCLEOTIDE SEQUENCE [LARGE SCALE GENOMIC DNA]</scope>
</reference>
<dbReference type="GO" id="GO:0032259">
    <property type="term" value="P:methylation"/>
    <property type="evidence" value="ECO:0007669"/>
    <property type="project" value="UniProtKB-KW"/>
</dbReference>
<dbReference type="Pfam" id="PF00588">
    <property type="entry name" value="SpoU_methylase"/>
    <property type="match status" value="1"/>
</dbReference>
<dbReference type="InterPro" id="IPR001537">
    <property type="entry name" value="SpoU_MeTrfase"/>
</dbReference>
<keyword evidence="1 4" id="KW-0489">Methyltransferase</keyword>
<dbReference type="GO" id="GO:0003723">
    <property type="term" value="F:RNA binding"/>
    <property type="evidence" value="ECO:0007669"/>
    <property type="project" value="InterPro"/>
</dbReference>
<dbReference type="InterPro" id="IPR029026">
    <property type="entry name" value="tRNA_m1G_MTases_N"/>
</dbReference>
<proteinExistence type="predicted"/>
<feature type="domain" description="tRNA/rRNA methyltransferase SpoU type" evidence="3">
    <location>
        <begin position="20"/>
        <end position="139"/>
    </location>
</feature>
<evidence type="ECO:0000259" key="3">
    <source>
        <dbReference type="Pfam" id="PF00588"/>
    </source>
</evidence>
<gene>
    <name evidence="4" type="ORF">UT17_C0017G0004</name>
</gene>
<evidence type="ECO:0000256" key="1">
    <source>
        <dbReference type="ARBA" id="ARBA00022603"/>
    </source>
</evidence>
<dbReference type="GO" id="GO:0006396">
    <property type="term" value="P:RNA processing"/>
    <property type="evidence" value="ECO:0007669"/>
    <property type="project" value="InterPro"/>
</dbReference>
<dbReference type="PANTHER" id="PTHR46429">
    <property type="entry name" value="23S RRNA (GUANOSINE-2'-O-)-METHYLTRANSFERASE RLMB"/>
    <property type="match status" value="1"/>
</dbReference>
<dbReference type="GO" id="GO:0005829">
    <property type="term" value="C:cytosol"/>
    <property type="evidence" value="ECO:0007669"/>
    <property type="project" value="TreeGrafter"/>
</dbReference>
<dbReference type="PANTHER" id="PTHR46429:SF1">
    <property type="entry name" value="23S RRNA (GUANOSINE-2'-O-)-METHYLTRANSFERASE RLMB"/>
    <property type="match status" value="1"/>
</dbReference>
<sequence length="152" mass="17099">MKRIKKQRSKFYDPSSTFPIFLILHNIRSTHNVGSIFRTADAAGVSKIYLTGYTPTTLDRFGRPRKDIAKVALGAEKTIPWEHVPNIKTLLKKLKEEKIEIVALEQAENSIDYKIFKPKNSFALILGNEVGGIEKSIVSVSAGIALFRILDR</sequence>
<dbReference type="InterPro" id="IPR029028">
    <property type="entry name" value="Alpha/beta_knot_MTases"/>
</dbReference>
<dbReference type="Proteomes" id="UP000034774">
    <property type="component" value="Unassembled WGS sequence"/>
</dbReference>
<name>A0A0G0PPA4_9BACT</name>
<dbReference type="Gene3D" id="3.40.1280.10">
    <property type="match status" value="1"/>
</dbReference>
<dbReference type="EMBL" id="LBVU01000017">
    <property type="protein sequence ID" value="KKQ91131.1"/>
    <property type="molecule type" value="Genomic_DNA"/>
</dbReference>
<keyword evidence="2 4" id="KW-0808">Transferase</keyword>
<organism evidence="4 5">
    <name type="scientific">Candidatus Woesebacteria bacterium GW2011_GWB1_39_10</name>
    <dbReference type="NCBI Taxonomy" id="1618572"/>
    <lineage>
        <taxon>Bacteria</taxon>
        <taxon>Candidatus Woeseibacteriota</taxon>
    </lineage>
</organism>
<evidence type="ECO:0000313" key="4">
    <source>
        <dbReference type="EMBL" id="KKQ91131.1"/>
    </source>
</evidence>